<accession>A0A9D5BRG0</accession>
<evidence type="ECO:0000313" key="1">
    <source>
        <dbReference type="EMBL" id="KAI5448325.1"/>
    </source>
</evidence>
<protein>
    <submittedName>
        <fullName evidence="1">Uncharacterized protein</fullName>
    </submittedName>
</protein>
<keyword evidence="2" id="KW-1185">Reference proteome</keyword>
<dbReference type="EMBL" id="JAMSHJ010000001">
    <property type="protein sequence ID" value="KAI5448325.1"/>
    <property type="molecule type" value="Genomic_DNA"/>
</dbReference>
<comment type="caution">
    <text evidence="1">The sequence shown here is derived from an EMBL/GenBank/DDBJ whole genome shotgun (WGS) entry which is preliminary data.</text>
</comment>
<dbReference type="Proteomes" id="UP001058974">
    <property type="component" value="Chromosome 1"/>
</dbReference>
<sequence>MEAFNFSGLKDFVFEKPRERYPKLVRMFYANIFYKDGIISFEVKKHPITMSLEDCTQVCNLPFIEQDNDQMDLEGNEFNYEIHAHSLFIDPASGIPTPFNIGLILPNSILIHYIMNHVLFPRKDVVLYHMLDSKRKNITLPYSKLVTKIISYTNYEFKEEEPVFVHTNIRQSVIRKWDMIFKKGNLFLKRQEEQDSEEIATILHPPQEPPLTFEMSKEK</sequence>
<reference evidence="1 2" key="1">
    <citation type="journal article" date="2022" name="Nat. Genet.">
        <title>Improved pea reference genome and pan-genome highlight genomic features and evolutionary characteristics.</title>
        <authorList>
            <person name="Yang T."/>
            <person name="Liu R."/>
            <person name="Luo Y."/>
            <person name="Hu S."/>
            <person name="Wang D."/>
            <person name="Wang C."/>
            <person name="Pandey M.K."/>
            <person name="Ge S."/>
            <person name="Xu Q."/>
            <person name="Li N."/>
            <person name="Li G."/>
            <person name="Huang Y."/>
            <person name="Saxena R.K."/>
            <person name="Ji Y."/>
            <person name="Li M."/>
            <person name="Yan X."/>
            <person name="He Y."/>
            <person name="Liu Y."/>
            <person name="Wang X."/>
            <person name="Xiang C."/>
            <person name="Varshney R.K."/>
            <person name="Ding H."/>
            <person name="Gao S."/>
            <person name="Zong X."/>
        </authorList>
    </citation>
    <scope>NUCLEOTIDE SEQUENCE [LARGE SCALE GENOMIC DNA]</scope>
    <source>
        <strain evidence="1 2">cv. Zhongwan 6</strain>
    </source>
</reference>
<dbReference type="AlphaFoldDB" id="A0A9D5BRG0"/>
<organism evidence="1 2">
    <name type="scientific">Pisum sativum</name>
    <name type="common">Garden pea</name>
    <name type="synonym">Lathyrus oleraceus</name>
    <dbReference type="NCBI Taxonomy" id="3888"/>
    <lineage>
        <taxon>Eukaryota</taxon>
        <taxon>Viridiplantae</taxon>
        <taxon>Streptophyta</taxon>
        <taxon>Embryophyta</taxon>
        <taxon>Tracheophyta</taxon>
        <taxon>Spermatophyta</taxon>
        <taxon>Magnoliopsida</taxon>
        <taxon>eudicotyledons</taxon>
        <taxon>Gunneridae</taxon>
        <taxon>Pentapetalae</taxon>
        <taxon>rosids</taxon>
        <taxon>fabids</taxon>
        <taxon>Fabales</taxon>
        <taxon>Fabaceae</taxon>
        <taxon>Papilionoideae</taxon>
        <taxon>50 kb inversion clade</taxon>
        <taxon>NPAAA clade</taxon>
        <taxon>Hologalegina</taxon>
        <taxon>IRL clade</taxon>
        <taxon>Fabeae</taxon>
        <taxon>Lathyrus</taxon>
    </lineage>
</organism>
<name>A0A9D5BRG0_PEA</name>
<gene>
    <name evidence="1" type="ORF">KIW84_015666</name>
</gene>
<dbReference type="Gramene" id="Psat01G0566600-T1">
    <property type="protein sequence ID" value="KAI5448325.1"/>
    <property type="gene ID" value="KIW84_015666"/>
</dbReference>
<proteinExistence type="predicted"/>
<evidence type="ECO:0000313" key="2">
    <source>
        <dbReference type="Proteomes" id="UP001058974"/>
    </source>
</evidence>